<dbReference type="Pfam" id="PF00702">
    <property type="entry name" value="Hydrolase"/>
    <property type="match status" value="1"/>
</dbReference>
<comment type="caution">
    <text evidence="5">The sequence shown here is derived from an EMBL/GenBank/DDBJ whole genome shotgun (WGS) entry which is preliminary data.</text>
</comment>
<dbReference type="CDD" id="cd07505">
    <property type="entry name" value="HAD_BPGM-like"/>
    <property type="match status" value="1"/>
</dbReference>
<sequence length="244" mass="27223">MFLDRKCIIFDLDGTLIDSLGIWSQVDQALIEERSSEHVKVTEEAAYEMRAEAMRRYGEGSDAYLKFCADLKAKFGMPGTPEEIHARRYDIAQTFLRTRVDYRPDADKVLEALKRAGLKLALATTTRRRNVDTYSRENENLRAKAPLDAFFDMIVTRDDVKATKPDPEAHLMILEKLGLAPEECLVVEDAAPGMIAARAAGIDSIVISERHAEGEREKLDALAVARFEDHAAILAAIEAEAAAR</sequence>
<comment type="similarity">
    <text evidence="3">Belongs to the HAD-like hydrolase superfamily. CbbY/CbbZ/Gph/YieH family.</text>
</comment>
<dbReference type="SFLD" id="SFLDS00003">
    <property type="entry name" value="Haloacid_Dehalogenase"/>
    <property type="match status" value="1"/>
</dbReference>
<dbReference type="SFLD" id="SFLDG01129">
    <property type="entry name" value="C1.5:_HAD__Beta-PGM__Phosphata"/>
    <property type="match status" value="1"/>
</dbReference>
<evidence type="ECO:0000313" key="5">
    <source>
        <dbReference type="EMBL" id="MBM6704002.1"/>
    </source>
</evidence>
<dbReference type="PRINTS" id="PR00413">
    <property type="entry name" value="HADHALOGNASE"/>
</dbReference>
<dbReference type="InterPro" id="IPR050155">
    <property type="entry name" value="HAD-like_hydrolase_sf"/>
</dbReference>
<comment type="pathway">
    <text evidence="2">Organic acid metabolism; glycolate biosynthesis; glycolate from 2-phosphoglycolate: step 1/1.</text>
</comment>
<dbReference type="InterPro" id="IPR023198">
    <property type="entry name" value="PGP-like_dom2"/>
</dbReference>
<dbReference type="Gene3D" id="1.10.150.240">
    <property type="entry name" value="Putative phosphatase, domain 2"/>
    <property type="match status" value="1"/>
</dbReference>
<evidence type="ECO:0000256" key="4">
    <source>
        <dbReference type="ARBA" id="ARBA00013078"/>
    </source>
</evidence>
<dbReference type="PANTHER" id="PTHR43434:SF1">
    <property type="entry name" value="PHOSPHOGLYCOLATE PHOSPHATASE"/>
    <property type="match status" value="1"/>
</dbReference>
<dbReference type="InterPro" id="IPR006439">
    <property type="entry name" value="HAD-SF_hydro_IA"/>
</dbReference>
<keyword evidence="6" id="KW-1185">Reference proteome</keyword>
<evidence type="ECO:0000256" key="1">
    <source>
        <dbReference type="ARBA" id="ARBA00000830"/>
    </source>
</evidence>
<reference evidence="5 6" key="1">
    <citation type="journal article" date="2021" name="Sci. Rep.">
        <title>The distribution of antibiotic resistance genes in chicken gut microbiota commensals.</title>
        <authorList>
            <person name="Juricova H."/>
            <person name="Matiasovicova J."/>
            <person name="Kubasova T."/>
            <person name="Cejkova D."/>
            <person name="Rychlik I."/>
        </authorList>
    </citation>
    <scope>NUCLEOTIDE SEQUENCE [LARGE SCALE GENOMIC DNA]</scope>
    <source>
        <strain evidence="5 6">An829</strain>
    </source>
</reference>
<gene>
    <name evidence="5" type="ORF">H6A60_05820</name>
</gene>
<protein>
    <recommendedName>
        <fullName evidence="4">phosphoglycolate phosphatase</fullName>
        <ecNumber evidence="4">3.1.3.18</ecNumber>
    </recommendedName>
</protein>
<accession>A0ABS2DRQ1</accession>
<dbReference type="SUPFAM" id="SSF56784">
    <property type="entry name" value="HAD-like"/>
    <property type="match status" value="1"/>
</dbReference>
<dbReference type="PANTHER" id="PTHR43434">
    <property type="entry name" value="PHOSPHOGLYCOLATE PHOSPHATASE"/>
    <property type="match status" value="1"/>
</dbReference>
<dbReference type="NCBIfam" id="TIGR01509">
    <property type="entry name" value="HAD-SF-IA-v3"/>
    <property type="match status" value="1"/>
</dbReference>
<evidence type="ECO:0000256" key="3">
    <source>
        <dbReference type="ARBA" id="ARBA00006171"/>
    </source>
</evidence>
<dbReference type="InterPro" id="IPR023214">
    <property type="entry name" value="HAD_sf"/>
</dbReference>
<organism evidence="5 6">
    <name type="scientific">Sutterella massiliensis</name>
    <dbReference type="NCBI Taxonomy" id="1816689"/>
    <lineage>
        <taxon>Bacteria</taxon>
        <taxon>Pseudomonadati</taxon>
        <taxon>Pseudomonadota</taxon>
        <taxon>Betaproteobacteria</taxon>
        <taxon>Burkholderiales</taxon>
        <taxon>Sutterellaceae</taxon>
        <taxon>Sutterella</taxon>
    </lineage>
</organism>
<dbReference type="Gene3D" id="3.40.50.1000">
    <property type="entry name" value="HAD superfamily/HAD-like"/>
    <property type="match status" value="1"/>
</dbReference>
<dbReference type="Proteomes" id="UP000715095">
    <property type="component" value="Unassembled WGS sequence"/>
</dbReference>
<evidence type="ECO:0000313" key="6">
    <source>
        <dbReference type="Proteomes" id="UP000715095"/>
    </source>
</evidence>
<dbReference type="InterPro" id="IPR036412">
    <property type="entry name" value="HAD-like_sf"/>
</dbReference>
<proteinExistence type="inferred from homology"/>
<evidence type="ECO:0000256" key="2">
    <source>
        <dbReference type="ARBA" id="ARBA00004818"/>
    </source>
</evidence>
<name>A0ABS2DRQ1_9BURK</name>
<dbReference type="EMBL" id="JACJJC010000007">
    <property type="protein sequence ID" value="MBM6704002.1"/>
    <property type="molecule type" value="Genomic_DNA"/>
</dbReference>
<dbReference type="EC" id="3.1.3.18" evidence="4"/>
<comment type="catalytic activity">
    <reaction evidence="1">
        <text>2-phosphoglycolate + H2O = glycolate + phosphate</text>
        <dbReference type="Rhea" id="RHEA:14369"/>
        <dbReference type="ChEBI" id="CHEBI:15377"/>
        <dbReference type="ChEBI" id="CHEBI:29805"/>
        <dbReference type="ChEBI" id="CHEBI:43474"/>
        <dbReference type="ChEBI" id="CHEBI:58033"/>
        <dbReference type="EC" id="3.1.3.18"/>
    </reaction>
</comment>